<keyword evidence="2 5" id="KW-0812">Transmembrane</keyword>
<dbReference type="Proteomes" id="UP000001876">
    <property type="component" value="Unassembled WGS sequence"/>
</dbReference>
<dbReference type="EMBL" id="GG663740">
    <property type="protein sequence ID" value="EEH56544.1"/>
    <property type="molecule type" value="Genomic_DNA"/>
</dbReference>
<evidence type="ECO:0000256" key="4">
    <source>
        <dbReference type="ARBA" id="ARBA00023136"/>
    </source>
</evidence>
<evidence type="ECO:0000313" key="8">
    <source>
        <dbReference type="Proteomes" id="UP000001876"/>
    </source>
</evidence>
<evidence type="ECO:0000259" key="6">
    <source>
        <dbReference type="Pfam" id="PF06803"/>
    </source>
</evidence>
<reference evidence="7 8" key="1">
    <citation type="journal article" date="2009" name="Science">
        <title>Green evolution and dynamic adaptations revealed by genomes of the marine picoeukaryotes Micromonas.</title>
        <authorList>
            <person name="Worden A.Z."/>
            <person name="Lee J.H."/>
            <person name="Mock T."/>
            <person name="Rouze P."/>
            <person name="Simmons M.P."/>
            <person name="Aerts A.L."/>
            <person name="Allen A.E."/>
            <person name="Cuvelier M.L."/>
            <person name="Derelle E."/>
            <person name="Everett M.V."/>
            <person name="Foulon E."/>
            <person name="Grimwood J."/>
            <person name="Gundlach H."/>
            <person name="Henrissat B."/>
            <person name="Napoli C."/>
            <person name="McDonald S.M."/>
            <person name="Parker M.S."/>
            <person name="Rombauts S."/>
            <person name="Salamov A."/>
            <person name="Von Dassow P."/>
            <person name="Badger J.H."/>
            <person name="Coutinho P.M."/>
            <person name="Demir E."/>
            <person name="Dubchak I."/>
            <person name="Gentemann C."/>
            <person name="Eikrem W."/>
            <person name="Gready J.E."/>
            <person name="John U."/>
            <person name="Lanier W."/>
            <person name="Lindquist E.A."/>
            <person name="Lucas S."/>
            <person name="Mayer K.F."/>
            <person name="Moreau H."/>
            <person name="Not F."/>
            <person name="Otillar R."/>
            <person name="Panaud O."/>
            <person name="Pangilinan J."/>
            <person name="Paulsen I."/>
            <person name="Piegu B."/>
            <person name="Poliakov A."/>
            <person name="Robbens S."/>
            <person name="Schmutz J."/>
            <person name="Toulza E."/>
            <person name="Wyss T."/>
            <person name="Zelensky A."/>
            <person name="Zhou K."/>
            <person name="Armbrust E.V."/>
            <person name="Bhattacharya D."/>
            <person name="Goodenough U.W."/>
            <person name="Van de Peer Y."/>
            <person name="Grigoriev I.V."/>
        </authorList>
    </citation>
    <scope>NUCLEOTIDE SEQUENCE [LARGE SCALE GENOMIC DNA]</scope>
    <source>
        <strain evidence="7 8">CCMP1545</strain>
    </source>
</reference>
<gene>
    <name evidence="7" type="ORF">MICPUCDRAFT_69428</name>
</gene>
<dbReference type="GO" id="GO:0012505">
    <property type="term" value="C:endomembrane system"/>
    <property type="evidence" value="ECO:0007669"/>
    <property type="project" value="UniProtKB-SubCell"/>
</dbReference>
<evidence type="ECO:0000256" key="1">
    <source>
        <dbReference type="ARBA" id="ARBA00004127"/>
    </source>
</evidence>
<protein>
    <submittedName>
        <fullName evidence="7">Predicted protein</fullName>
    </submittedName>
</protein>
<evidence type="ECO:0000256" key="5">
    <source>
        <dbReference type="SAM" id="Phobius"/>
    </source>
</evidence>
<comment type="subcellular location">
    <subcellularLocation>
        <location evidence="1">Endomembrane system</location>
        <topology evidence="1">Multi-pass membrane protein</topology>
    </subcellularLocation>
</comment>
<dbReference type="OrthoDB" id="8888at13792"/>
<dbReference type="AlphaFoldDB" id="C1MU05"/>
<dbReference type="Pfam" id="PF06803">
    <property type="entry name" value="DUF1232"/>
    <property type="match status" value="1"/>
</dbReference>
<evidence type="ECO:0000313" key="7">
    <source>
        <dbReference type="EMBL" id="EEH56544.1"/>
    </source>
</evidence>
<dbReference type="KEGG" id="mpp:MICPUCDRAFT_69428"/>
<keyword evidence="4 5" id="KW-0472">Membrane</keyword>
<feature type="transmembrane region" description="Helical" evidence="5">
    <location>
        <begin position="7"/>
        <end position="28"/>
    </location>
</feature>
<dbReference type="GeneID" id="9684852"/>
<keyword evidence="3 5" id="KW-1133">Transmembrane helix</keyword>
<name>C1MU05_MICPC</name>
<sequence length="205" mass="21517">MGLLTKLVGVSIKQGVLMAIIAALPWWWFGYAGLTEADLENPAKFAEASVMMSLGLVLFVGGLAYRGLPFDLIPDWIPLFGKLDDLAAGGVAGAGCAMMYFGWHYGTGPKPTEAIAVANALAVANAHLAPAKKAAIAAIKAFYAVAKPIVQQLAPHVEKVYSEKALPLINAARAKIMSGAYEEYLLQLAANNPGFFGKLLGAKAA</sequence>
<dbReference type="RefSeq" id="XP_003059412.1">
    <property type="nucleotide sequence ID" value="XM_003059366.1"/>
</dbReference>
<feature type="transmembrane region" description="Helical" evidence="5">
    <location>
        <begin position="48"/>
        <end position="65"/>
    </location>
</feature>
<proteinExistence type="predicted"/>
<evidence type="ECO:0000256" key="3">
    <source>
        <dbReference type="ARBA" id="ARBA00022989"/>
    </source>
</evidence>
<dbReference type="InterPro" id="IPR010652">
    <property type="entry name" value="DUF1232"/>
</dbReference>
<accession>C1MU05</accession>
<feature type="domain" description="DUF1232" evidence="6">
    <location>
        <begin position="57"/>
        <end position="87"/>
    </location>
</feature>
<evidence type="ECO:0000256" key="2">
    <source>
        <dbReference type="ARBA" id="ARBA00022692"/>
    </source>
</evidence>
<organism evidence="8">
    <name type="scientific">Micromonas pusilla (strain CCMP1545)</name>
    <name type="common">Picoplanktonic green alga</name>
    <dbReference type="NCBI Taxonomy" id="564608"/>
    <lineage>
        <taxon>Eukaryota</taxon>
        <taxon>Viridiplantae</taxon>
        <taxon>Chlorophyta</taxon>
        <taxon>Mamiellophyceae</taxon>
        <taxon>Mamiellales</taxon>
        <taxon>Mamiellaceae</taxon>
        <taxon>Micromonas</taxon>
    </lineage>
</organism>
<keyword evidence="8" id="KW-1185">Reference proteome</keyword>